<dbReference type="Proteomes" id="UP001187531">
    <property type="component" value="Unassembled WGS sequence"/>
</dbReference>
<dbReference type="GO" id="GO:0007189">
    <property type="term" value="P:adenylate cyclase-activating G protein-coupled receptor signaling pathway"/>
    <property type="evidence" value="ECO:0007669"/>
    <property type="project" value="TreeGrafter"/>
</dbReference>
<dbReference type="CDD" id="cd07302">
    <property type="entry name" value="CHD"/>
    <property type="match status" value="2"/>
</dbReference>
<dbReference type="InterPro" id="IPR018297">
    <property type="entry name" value="A/G_cyclase_CS"/>
</dbReference>
<dbReference type="GO" id="GO:0005524">
    <property type="term" value="F:ATP binding"/>
    <property type="evidence" value="ECO:0007669"/>
    <property type="project" value="UniProtKB-KW"/>
</dbReference>
<keyword evidence="19" id="KW-1185">Reference proteome</keyword>
<comment type="catalytic activity">
    <reaction evidence="1">
        <text>ATP = 3',5'-cyclic AMP + diphosphate</text>
        <dbReference type="Rhea" id="RHEA:15389"/>
        <dbReference type="ChEBI" id="CHEBI:30616"/>
        <dbReference type="ChEBI" id="CHEBI:33019"/>
        <dbReference type="ChEBI" id="CHEBI:58165"/>
        <dbReference type="EC" id="4.6.1.1"/>
    </reaction>
</comment>
<dbReference type="SUPFAM" id="SSF55073">
    <property type="entry name" value="Nucleotide cyclase"/>
    <property type="match status" value="2"/>
</dbReference>
<protein>
    <recommendedName>
        <fullName evidence="4">adenylate cyclase</fullName>
        <ecNumber evidence="4">4.6.1.1</ecNumber>
    </recommendedName>
</protein>
<dbReference type="GO" id="GO:0007193">
    <property type="term" value="P:adenylate cyclase-inhibiting G protein-coupled receptor signaling pathway"/>
    <property type="evidence" value="ECO:0007669"/>
    <property type="project" value="TreeGrafter"/>
</dbReference>
<evidence type="ECO:0000256" key="7">
    <source>
        <dbReference type="ARBA" id="ARBA00022741"/>
    </source>
</evidence>
<feature type="transmembrane region" description="Helical" evidence="16">
    <location>
        <begin position="802"/>
        <end position="828"/>
    </location>
</feature>
<dbReference type="EMBL" id="JAVRJZ010000004">
    <property type="protein sequence ID" value="KAK2724075.1"/>
    <property type="molecule type" value="Genomic_DNA"/>
</dbReference>
<evidence type="ECO:0000256" key="14">
    <source>
        <dbReference type="RuleBase" id="RU000405"/>
    </source>
</evidence>
<feature type="transmembrane region" description="Helical" evidence="16">
    <location>
        <begin position="921"/>
        <end position="940"/>
    </location>
</feature>
<feature type="transmembrane region" description="Helical" evidence="16">
    <location>
        <begin position="993"/>
        <end position="1010"/>
    </location>
</feature>
<dbReference type="Pfam" id="PF16214">
    <property type="entry name" value="AC_N"/>
    <property type="match status" value="1"/>
</dbReference>
<evidence type="ECO:0000259" key="17">
    <source>
        <dbReference type="PROSITE" id="PS50125"/>
    </source>
</evidence>
<feature type="transmembrane region" description="Helical" evidence="16">
    <location>
        <begin position="92"/>
        <end position="110"/>
    </location>
</feature>
<evidence type="ECO:0000256" key="2">
    <source>
        <dbReference type="ARBA" id="ARBA00001946"/>
    </source>
</evidence>
<keyword evidence="11" id="KW-0115">cAMP biosynthesis</keyword>
<evidence type="ECO:0000256" key="13">
    <source>
        <dbReference type="ARBA" id="ARBA00023239"/>
    </source>
</evidence>
<comment type="subcellular location">
    <subcellularLocation>
        <location evidence="3">Membrane</location>
        <topology evidence="3">Multi-pass membrane protein</topology>
    </subcellularLocation>
</comment>
<evidence type="ECO:0000256" key="4">
    <source>
        <dbReference type="ARBA" id="ARBA00012201"/>
    </source>
</evidence>
<dbReference type="PROSITE" id="PS50125">
    <property type="entry name" value="GUANYLATE_CYCLASE_2"/>
    <property type="match status" value="2"/>
</dbReference>
<evidence type="ECO:0000256" key="8">
    <source>
        <dbReference type="ARBA" id="ARBA00022840"/>
    </source>
</evidence>
<evidence type="ECO:0000256" key="15">
    <source>
        <dbReference type="SAM" id="MobiDB-lite"/>
    </source>
</evidence>
<feature type="transmembrane region" description="Helical" evidence="16">
    <location>
        <begin position="152"/>
        <end position="176"/>
    </location>
</feature>
<dbReference type="FunFam" id="3.30.70.1230:FF:000008">
    <property type="entry name" value="Adenylate cyclase type 9"/>
    <property type="match status" value="1"/>
</dbReference>
<evidence type="ECO:0000256" key="9">
    <source>
        <dbReference type="ARBA" id="ARBA00022842"/>
    </source>
</evidence>
<dbReference type="GO" id="GO:0006171">
    <property type="term" value="P:cAMP biosynthetic process"/>
    <property type="evidence" value="ECO:0007669"/>
    <property type="project" value="UniProtKB-KW"/>
</dbReference>
<feature type="region of interest" description="Disordered" evidence="15">
    <location>
        <begin position="326"/>
        <end position="348"/>
    </location>
</feature>
<dbReference type="EC" id="4.6.1.1" evidence="4"/>
<feature type="transmembrane region" description="Helical" evidence="16">
    <location>
        <begin position="182"/>
        <end position="198"/>
    </location>
</feature>
<keyword evidence="9" id="KW-0460">Magnesium</keyword>
<keyword evidence="13 14" id="KW-0456">Lyase</keyword>
<feature type="domain" description="Guanylate cyclase" evidence="17">
    <location>
        <begin position="1077"/>
        <end position="1216"/>
    </location>
</feature>
<dbReference type="PANTHER" id="PTHR45627">
    <property type="entry name" value="ADENYLATE CYCLASE TYPE 1"/>
    <property type="match status" value="1"/>
</dbReference>
<evidence type="ECO:0000313" key="18">
    <source>
        <dbReference type="EMBL" id="KAK2724075.1"/>
    </source>
</evidence>
<feature type="compositionally biased region" description="Acidic residues" evidence="15">
    <location>
        <begin position="576"/>
        <end position="593"/>
    </location>
</feature>
<evidence type="ECO:0000256" key="12">
    <source>
        <dbReference type="ARBA" id="ARBA00023136"/>
    </source>
</evidence>
<dbReference type="Gene3D" id="3.30.70.1230">
    <property type="entry name" value="Nucleotide cyclase"/>
    <property type="match status" value="2"/>
</dbReference>
<evidence type="ECO:0000256" key="10">
    <source>
        <dbReference type="ARBA" id="ARBA00022989"/>
    </source>
</evidence>
<keyword evidence="8" id="KW-0067">ATP-binding</keyword>
<dbReference type="SMART" id="SM00044">
    <property type="entry name" value="CYCc"/>
    <property type="match status" value="2"/>
</dbReference>
<feature type="transmembrane region" description="Helical" evidence="16">
    <location>
        <begin position="241"/>
        <end position="262"/>
    </location>
</feature>
<keyword evidence="10 16" id="KW-1133">Transmembrane helix</keyword>
<dbReference type="FunFam" id="3.30.70.1230:FF:000024">
    <property type="entry name" value="ACXA, isoform A"/>
    <property type="match status" value="1"/>
</dbReference>
<feature type="transmembrane region" description="Helical" evidence="16">
    <location>
        <begin position="205"/>
        <end position="226"/>
    </location>
</feature>
<evidence type="ECO:0000256" key="6">
    <source>
        <dbReference type="ARBA" id="ARBA00022723"/>
    </source>
</evidence>
<dbReference type="InterPro" id="IPR032628">
    <property type="entry name" value="AC_N"/>
</dbReference>
<reference evidence="18" key="1">
    <citation type="submission" date="2023-07" db="EMBL/GenBank/DDBJ databases">
        <title>Chromosome-level genome assembly of Artemia franciscana.</title>
        <authorList>
            <person name="Jo E."/>
        </authorList>
    </citation>
    <scope>NUCLEOTIDE SEQUENCE</scope>
    <source>
        <tissue evidence="18">Whole body</tissue>
    </source>
</reference>
<name>A0AA88I4U0_ARTSF</name>
<feature type="compositionally biased region" description="Polar residues" evidence="15">
    <location>
        <begin position="337"/>
        <end position="348"/>
    </location>
</feature>
<evidence type="ECO:0000256" key="1">
    <source>
        <dbReference type="ARBA" id="ARBA00001593"/>
    </source>
</evidence>
<comment type="similarity">
    <text evidence="14">Belongs to the adenylyl cyclase class-4/guanylyl cyclase family.</text>
</comment>
<keyword evidence="5 16" id="KW-0812">Transmembrane</keyword>
<dbReference type="GO" id="GO:0046872">
    <property type="term" value="F:metal ion binding"/>
    <property type="evidence" value="ECO:0007669"/>
    <property type="project" value="UniProtKB-KW"/>
</dbReference>
<dbReference type="InterPro" id="IPR029787">
    <property type="entry name" value="Nucleotide_cyclase"/>
</dbReference>
<dbReference type="PANTHER" id="PTHR45627:SF12">
    <property type="entry name" value="ADENYLATE CYCLASE TYPE 2"/>
    <property type="match status" value="1"/>
</dbReference>
<keyword evidence="6" id="KW-0479">Metal-binding</keyword>
<sequence length="1294" mass="147308">MADVELNLDYYEGGSFQGTPKDYIARMARNSVISIQGASQGADTIYEGLSKMDEDGKMWLPSYLRKEFDRTNIEENYIKFNRRLLHASLKRFLIMQMIVSVAAIIFLLAINTDYLLRSLPDVIVQVVLFILSFVLFLIVFREQFTQRLPYFYTIVAVVIPLVLLGLDIGLQSFYVFSADNGTHLPWAFYVISAIYSFMPIQKDWVVILVGGITSIVYLLFSGLIIYTNDEVNMLKRLFADGVYYFCINCLGIMSRFLSEIVLRRSFADRRSCVESRFKLDYEKEQEEKLLLTIIPKHIAKEVSEDLREAIADVTIGDDSDFEDETNERDALKKKNMKTSPFSRQASQSDKLAPYSNEYELVSILFADIVNFTPLTTTLKVKDLVAMLNDLFAKFDEAAERNNCLRIKILGDCYYCVSGIPEPTADHAINCVKMGLDMIGVIAGVRTETGVDVDMRIGVHSGRVISGLLGIRKWQFDVWSTDTTIANKMEQSGRPGRVHVTGQTLGHLRGNFDYEPSDGADKEPYLKERNIQTYLIIADPQTDKFIKEVLEAPPTITLLTTELEKRISNDFEKGDCDESEGYSDDSSESGFEEEKELTEKRLRKHYRVFPLEYIQGETEFKDIDTFGTDSISIGYDSSLQLSSSLSSQMSPENLPTMPQNKPGNRLYEKKVNATGGVGKKIFDRSNSVVPRRRSTATNNDPNTPVGRDRRTASSTKSLTDYSHLRARADEYMRNVIDTMPISESTKSGSRQLDNRTLMFRNRRWEKSYMLQPDPLFKYYHLCVIFILICIMVIQVVIAAYTSFYFWVIFGIGMILLLSVIPFTFIGQIWMTLKDPKKEADFISPPQREQPIAQFLYNNGKEIVKSFTIRMIIFVCATAVVSLLAIFMIVECPKISSEAPSQYNDSSSYLCESDRRCMHLLCYYPWYFTYSFALALAALNIFVRMHFLVKLILYLVYFALYSVTIMELRKDIFQPTTINDRDLYTGSPALSSYPGLPHVIYLAVVVVILHVIDRKEEFVHRLDYVLKKQLKKEQIMANQTRLVNKILLQNILPEHVAREYLSESHSEDQLYHETHSSVAVMFASIPSFADFWELNGEQDMYNNGIGALKVLNSIVAEFDGLLFDPRFSCIEKIKVIGSTYMAACGLSHSGTSGRKGAIMVDFVREMAKKLREVSSEAVHTMDIRVGIECGPLIAGVVGKTKPLYDIWGDTVNMASRMDYTGEAGKIHVTEATAKILMQEGISCDKRGITYVKGKGEIITYWISLNDHSNLTMTLPIIEETEDNHYYEDSSDHETEL</sequence>
<evidence type="ECO:0000256" key="11">
    <source>
        <dbReference type="ARBA" id="ARBA00022998"/>
    </source>
</evidence>
<evidence type="ECO:0000256" key="3">
    <source>
        <dbReference type="ARBA" id="ARBA00004141"/>
    </source>
</evidence>
<dbReference type="GO" id="GO:0004016">
    <property type="term" value="F:adenylate cyclase activity"/>
    <property type="evidence" value="ECO:0007669"/>
    <property type="project" value="UniProtKB-EC"/>
</dbReference>
<accession>A0AA88I4U0</accession>
<dbReference type="GO" id="GO:0035556">
    <property type="term" value="P:intracellular signal transduction"/>
    <property type="evidence" value="ECO:0007669"/>
    <property type="project" value="InterPro"/>
</dbReference>
<dbReference type="GO" id="GO:0005886">
    <property type="term" value="C:plasma membrane"/>
    <property type="evidence" value="ECO:0007669"/>
    <property type="project" value="TreeGrafter"/>
</dbReference>
<evidence type="ECO:0000313" key="19">
    <source>
        <dbReference type="Proteomes" id="UP001187531"/>
    </source>
</evidence>
<dbReference type="Pfam" id="PF00211">
    <property type="entry name" value="Guanylate_cyc"/>
    <property type="match status" value="2"/>
</dbReference>
<feature type="transmembrane region" description="Helical" evidence="16">
    <location>
        <begin position="122"/>
        <end position="140"/>
    </location>
</feature>
<feature type="transmembrane region" description="Helical" evidence="16">
    <location>
        <begin position="945"/>
        <end position="964"/>
    </location>
</feature>
<feature type="region of interest" description="Disordered" evidence="15">
    <location>
        <begin position="645"/>
        <end position="665"/>
    </location>
</feature>
<evidence type="ECO:0000256" key="5">
    <source>
        <dbReference type="ARBA" id="ARBA00022692"/>
    </source>
</evidence>
<feature type="transmembrane region" description="Helical" evidence="16">
    <location>
        <begin position="777"/>
        <end position="796"/>
    </location>
</feature>
<feature type="domain" description="Guanylate cyclase" evidence="17">
    <location>
        <begin position="362"/>
        <end position="489"/>
    </location>
</feature>
<comment type="caution">
    <text evidence="18">The sequence shown here is derived from an EMBL/GenBank/DDBJ whole genome shotgun (WGS) entry which is preliminary data.</text>
</comment>
<evidence type="ECO:0000256" key="16">
    <source>
        <dbReference type="SAM" id="Phobius"/>
    </source>
</evidence>
<proteinExistence type="inferred from homology"/>
<dbReference type="InterPro" id="IPR001054">
    <property type="entry name" value="A/G_cyclase"/>
</dbReference>
<feature type="region of interest" description="Disordered" evidence="15">
    <location>
        <begin position="569"/>
        <end position="593"/>
    </location>
</feature>
<feature type="region of interest" description="Disordered" evidence="15">
    <location>
        <begin position="683"/>
        <end position="715"/>
    </location>
</feature>
<keyword evidence="7" id="KW-0547">Nucleotide-binding</keyword>
<organism evidence="18 19">
    <name type="scientific">Artemia franciscana</name>
    <name type="common">Brine shrimp</name>
    <name type="synonym">Artemia sanfranciscana</name>
    <dbReference type="NCBI Taxonomy" id="6661"/>
    <lineage>
        <taxon>Eukaryota</taxon>
        <taxon>Metazoa</taxon>
        <taxon>Ecdysozoa</taxon>
        <taxon>Arthropoda</taxon>
        <taxon>Crustacea</taxon>
        <taxon>Branchiopoda</taxon>
        <taxon>Anostraca</taxon>
        <taxon>Artemiidae</taxon>
        <taxon>Artemia</taxon>
    </lineage>
</organism>
<feature type="compositionally biased region" description="Polar residues" evidence="15">
    <location>
        <begin position="650"/>
        <end position="661"/>
    </location>
</feature>
<dbReference type="PROSITE" id="PS00452">
    <property type="entry name" value="GUANYLATE_CYCLASE_1"/>
    <property type="match status" value="1"/>
</dbReference>
<gene>
    <name evidence="18" type="ORF">QYM36_002428</name>
</gene>
<comment type="cofactor">
    <cofactor evidence="2">
        <name>Mg(2+)</name>
        <dbReference type="ChEBI" id="CHEBI:18420"/>
    </cofactor>
</comment>
<feature type="transmembrane region" description="Helical" evidence="16">
    <location>
        <begin position="869"/>
        <end position="888"/>
    </location>
</feature>
<keyword evidence="12 16" id="KW-0472">Membrane</keyword>